<accession>A0A2I1M7C8</accession>
<dbReference type="Pfam" id="PF13411">
    <property type="entry name" value="MerR_1"/>
    <property type="match status" value="1"/>
</dbReference>
<evidence type="ECO:0000259" key="1">
    <source>
        <dbReference type="PROSITE" id="PS50937"/>
    </source>
</evidence>
<dbReference type="GeneID" id="35868094"/>
<dbReference type="RefSeq" id="WP_021618404.1">
    <property type="nucleotide sequence ID" value="NZ_CAUPEW010000001.1"/>
</dbReference>
<name>A0A2I1M7C8_9BIFI</name>
<dbReference type="Proteomes" id="UP000242263">
    <property type="component" value="Unassembled WGS sequence"/>
</dbReference>
<protein>
    <submittedName>
        <fullName evidence="2">Transcriptional regulator</fullName>
    </submittedName>
</protein>
<dbReference type="SUPFAM" id="SSF46955">
    <property type="entry name" value="Putative DNA-binding domain"/>
    <property type="match status" value="1"/>
</dbReference>
<dbReference type="GO" id="GO:0003677">
    <property type="term" value="F:DNA binding"/>
    <property type="evidence" value="ECO:0007669"/>
    <property type="project" value="InterPro"/>
</dbReference>
<dbReference type="InterPro" id="IPR000551">
    <property type="entry name" value="MerR-type_HTH_dom"/>
</dbReference>
<dbReference type="PROSITE" id="PS50937">
    <property type="entry name" value="HTH_MERR_2"/>
    <property type="match status" value="1"/>
</dbReference>
<dbReference type="SMART" id="SM00422">
    <property type="entry name" value="HTH_MERR"/>
    <property type="match status" value="1"/>
</dbReference>
<comment type="caution">
    <text evidence="2">The sequence shown here is derived from an EMBL/GenBank/DDBJ whole genome shotgun (WGS) entry which is preliminary data.</text>
</comment>
<dbReference type="EMBL" id="PKGU01000001">
    <property type="protein sequence ID" value="PKZ16033.1"/>
    <property type="molecule type" value="Genomic_DNA"/>
</dbReference>
<reference evidence="2 3" key="1">
    <citation type="submission" date="2017-12" db="EMBL/GenBank/DDBJ databases">
        <title>Phylogenetic diversity of female urinary microbiome.</title>
        <authorList>
            <person name="Thomas-White K."/>
            <person name="Wolfe A.J."/>
        </authorList>
    </citation>
    <scope>NUCLEOTIDE SEQUENCE [LARGE SCALE GENOMIC DNA]</scope>
    <source>
        <strain evidence="2 3">UMB0064</strain>
    </source>
</reference>
<dbReference type="AlphaFoldDB" id="A0A2I1M7C8"/>
<dbReference type="InterPro" id="IPR009061">
    <property type="entry name" value="DNA-bd_dom_put_sf"/>
</dbReference>
<dbReference type="GO" id="GO:0006355">
    <property type="term" value="P:regulation of DNA-templated transcription"/>
    <property type="evidence" value="ECO:0007669"/>
    <property type="project" value="InterPro"/>
</dbReference>
<sequence length="218" mass="24455">MEETERPQLSLHVRLSERQDLSNHNAIQGTLFTLDDNREEVGYRGVVASKVAGITYRQLDYWARKHIVEPSITPSTGSGSRRLYSFKDIIILAVAKKLLDTGVNLNNVTTALSYLNTSSMDKLETAIIVSDGMHIFECTSEAEMLELLRAGHAVFGISVGVLYTEITEALRNEESSQPENAAPRVRNNSVQTIDELAQRRMCRKLELQQRALHQAQVI</sequence>
<organism evidence="2 3">
    <name type="scientific">Alloscardovia omnicolens</name>
    <dbReference type="NCBI Taxonomy" id="419015"/>
    <lineage>
        <taxon>Bacteria</taxon>
        <taxon>Bacillati</taxon>
        <taxon>Actinomycetota</taxon>
        <taxon>Actinomycetes</taxon>
        <taxon>Bifidobacteriales</taxon>
        <taxon>Bifidobacteriaceae</taxon>
        <taxon>Alloscardovia</taxon>
    </lineage>
</organism>
<gene>
    <name evidence="2" type="ORF">CYJ32_00910</name>
</gene>
<dbReference type="Gene3D" id="1.10.1660.10">
    <property type="match status" value="1"/>
</dbReference>
<evidence type="ECO:0000313" key="3">
    <source>
        <dbReference type="Proteomes" id="UP000242263"/>
    </source>
</evidence>
<proteinExistence type="predicted"/>
<feature type="domain" description="HTH merR-type" evidence="1">
    <location>
        <begin position="47"/>
        <end position="114"/>
    </location>
</feature>
<evidence type="ECO:0000313" key="2">
    <source>
        <dbReference type="EMBL" id="PKZ16033.1"/>
    </source>
</evidence>